<dbReference type="EMBL" id="CAJNOK010009397">
    <property type="protein sequence ID" value="CAF1088895.1"/>
    <property type="molecule type" value="Genomic_DNA"/>
</dbReference>
<proteinExistence type="predicted"/>
<comment type="caution">
    <text evidence="6">The sequence shown here is derived from an EMBL/GenBank/DDBJ whole genome shotgun (WGS) entry which is preliminary data.</text>
</comment>
<sequence length="429" mass="49543">MAPNGCRTDVRHFPYRLDCMNSNIISIPKINSDTTWSEIDFENNKIDLLTRCQFIKLRVKRLNLKSNHIIRIQESTFKDIRGLNELILASNNLTALQAEIFSDTTELSTLDLSNNPFQNLDINGLLEQLDSTLEILILRNISSINKNIISQNFMNGSNLKELDLSCNDLKILNVDTFNSMINLKKLILNGNKLKNLNGLIFKNLINLIDVQINQNELIELPQIQSNSIQTLTLEENLIESLTLFALTNMTNLTSLILDKNQLSTIHTHTFCNTSTMLRLISMDQNQFQTLSYCSLNTTTSTNKLRYSFQKNERLICSCDLYNAYRRQKHWTIDIDDCLLSMNKTSLENLTDSICQDNIVCNTDCMKTHTQIVNEIKRLEEEKQRKGNKQHDGRKTNEQRSKNRNMAISMFNTQLVSFQLIIIIMLRTFN</sequence>
<feature type="region of interest" description="Disordered" evidence="4">
    <location>
        <begin position="380"/>
        <end position="403"/>
    </location>
</feature>
<evidence type="ECO:0000256" key="1">
    <source>
        <dbReference type="ARBA" id="ARBA00022614"/>
    </source>
</evidence>
<reference evidence="6" key="1">
    <citation type="submission" date="2021-02" db="EMBL/GenBank/DDBJ databases">
        <authorList>
            <person name="Nowell W R."/>
        </authorList>
    </citation>
    <scope>NUCLEOTIDE SEQUENCE</scope>
</reference>
<dbReference type="EMBL" id="CAJOBA010009414">
    <property type="protein sequence ID" value="CAF3850663.1"/>
    <property type="molecule type" value="Genomic_DNA"/>
</dbReference>
<dbReference type="PANTHER" id="PTHR24369">
    <property type="entry name" value="ANTIGEN BSP, PUTATIVE-RELATED"/>
    <property type="match status" value="1"/>
</dbReference>
<name>A0A8S2KGT2_9BILA</name>
<evidence type="ECO:0000313" key="6">
    <source>
        <dbReference type="EMBL" id="CAF3850663.1"/>
    </source>
</evidence>
<evidence type="ECO:0000256" key="4">
    <source>
        <dbReference type="SAM" id="MobiDB-lite"/>
    </source>
</evidence>
<evidence type="ECO:0000256" key="2">
    <source>
        <dbReference type="ARBA" id="ARBA00022729"/>
    </source>
</evidence>
<feature type="compositionally biased region" description="Basic and acidic residues" evidence="4">
    <location>
        <begin position="380"/>
        <end position="400"/>
    </location>
</feature>
<dbReference type="SMART" id="SM00369">
    <property type="entry name" value="LRR_TYP"/>
    <property type="match status" value="6"/>
</dbReference>
<dbReference type="PANTHER" id="PTHR24369:SF210">
    <property type="entry name" value="CHAOPTIN-RELATED"/>
    <property type="match status" value="1"/>
</dbReference>
<organism evidence="6 7">
    <name type="scientific">Didymodactylos carnosus</name>
    <dbReference type="NCBI Taxonomy" id="1234261"/>
    <lineage>
        <taxon>Eukaryota</taxon>
        <taxon>Metazoa</taxon>
        <taxon>Spiralia</taxon>
        <taxon>Gnathifera</taxon>
        <taxon>Rotifera</taxon>
        <taxon>Eurotatoria</taxon>
        <taxon>Bdelloidea</taxon>
        <taxon>Philodinida</taxon>
        <taxon>Philodinidae</taxon>
        <taxon>Didymodactylos</taxon>
    </lineage>
</organism>
<evidence type="ECO:0000313" key="5">
    <source>
        <dbReference type="EMBL" id="CAF1088895.1"/>
    </source>
</evidence>
<evidence type="ECO:0000313" key="7">
    <source>
        <dbReference type="Proteomes" id="UP000682733"/>
    </source>
</evidence>
<accession>A0A8S2KGT2</accession>
<dbReference type="AlphaFoldDB" id="A0A8S2KGT2"/>
<dbReference type="InterPro" id="IPR003591">
    <property type="entry name" value="Leu-rich_rpt_typical-subtyp"/>
</dbReference>
<evidence type="ECO:0000256" key="3">
    <source>
        <dbReference type="ARBA" id="ARBA00022737"/>
    </source>
</evidence>
<dbReference type="InterPro" id="IPR001611">
    <property type="entry name" value="Leu-rich_rpt"/>
</dbReference>
<dbReference type="InterPro" id="IPR032675">
    <property type="entry name" value="LRR_dom_sf"/>
</dbReference>
<dbReference type="SUPFAM" id="SSF52058">
    <property type="entry name" value="L domain-like"/>
    <property type="match status" value="1"/>
</dbReference>
<keyword evidence="2" id="KW-0732">Signal</keyword>
<dbReference type="Gene3D" id="3.80.10.10">
    <property type="entry name" value="Ribonuclease Inhibitor"/>
    <property type="match status" value="2"/>
</dbReference>
<dbReference type="Proteomes" id="UP000682733">
    <property type="component" value="Unassembled WGS sequence"/>
</dbReference>
<keyword evidence="1" id="KW-0433">Leucine-rich repeat</keyword>
<dbReference type="InterPro" id="IPR050541">
    <property type="entry name" value="LRR_TM_domain-containing"/>
</dbReference>
<protein>
    <submittedName>
        <fullName evidence="6">Uncharacterized protein</fullName>
    </submittedName>
</protein>
<dbReference type="GO" id="GO:0005886">
    <property type="term" value="C:plasma membrane"/>
    <property type="evidence" value="ECO:0007669"/>
    <property type="project" value="TreeGrafter"/>
</dbReference>
<gene>
    <name evidence="5" type="ORF">OVA965_LOCUS18715</name>
    <name evidence="6" type="ORF">TMI583_LOCUS18729</name>
</gene>
<dbReference type="Pfam" id="PF13855">
    <property type="entry name" value="LRR_8"/>
    <property type="match status" value="1"/>
</dbReference>
<dbReference type="PROSITE" id="PS51450">
    <property type="entry name" value="LRR"/>
    <property type="match status" value="1"/>
</dbReference>
<keyword evidence="3" id="KW-0677">Repeat</keyword>
<dbReference type="Proteomes" id="UP000677228">
    <property type="component" value="Unassembled WGS sequence"/>
</dbReference>